<evidence type="ECO:0000256" key="3">
    <source>
        <dbReference type="ARBA" id="ARBA00023002"/>
    </source>
</evidence>
<evidence type="ECO:0000313" key="6">
    <source>
        <dbReference type="Proteomes" id="UP001347796"/>
    </source>
</evidence>
<evidence type="ECO:0000256" key="4">
    <source>
        <dbReference type="RuleBase" id="RU000499"/>
    </source>
</evidence>
<proteinExistence type="inferred from homology"/>
<keyword evidence="6" id="KW-1185">Reference proteome</keyword>
<dbReference type="InterPro" id="IPR036249">
    <property type="entry name" value="Thioredoxin-like_sf"/>
</dbReference>
<sequence>MTSFSMPLTSDSLSKKLQGCMRVHCPNKYYCLFLQVTLVVNVASECGYTDGHYRSLVRLQNKLGQHNKFSVLAFPCNQFGEQEPGTRKDIQAFTKKYYHINFPLFDKINVLPPNVAEPWQFLIKSAKVAPNWNFWKYLVDENGHVLNAWGPAESVEDIFYEVRDAVNKISTHAYDEL</sequence>
<organism evidence="5 6">
    <name type="scientific">Patella caerulea</name>
    <name type="common">Rayed Mediterranean limpet</name>
    <dbReference type="NCBI Taxonomy" id="87958"/>
    <lineage>
        <taxon>Eukaryota</taxon>
        <taxon>Metazoa</taxon>
        <taxon>Spiralia</taxon>
        <taxon>Lophotrochozoa</taxon>
        <taxon>Mollusca</taxon>
        <taxon>Gastropoda</taxon>
        <taxon>Patellogastropoda</taxon>
        <taxon>Patelloidea</taxon>
        <taxon>Patellidae</taxon>
        <taxon>Patella</taxon>
    </lineage>
</organism>
<dbReference type="AlphaFoldDB" id="A0AAN8JNS6"/>
<dbReference type="PANTHER" id="PTHR11592">
    <property type="entry name" value="GLUTATHIONE PEROXIDASE"/>
    <property type="match status" value="1"/>
</dbReference>
<dbReference type="EMBL" id="JAZGQO010000008">
    <property type="protein sequence ID" value="KAK6179163.1"/>
    <property type="molecule type" value="Genomic_DNA"/>
</dbReference>
<dbReference type="CDD" id="cd00340">
    <property type="entry name" value="GSH_Peroxidase"/>
    <property type="match status" value="1"/>
</dbReference>
<dbReference type="GO" id="GO:0004601">
    <property type="term" value="F:peroxidase activity"/>
    <property type="evidence" value="ECO:0007669"/>
    <property type="project" value="UniProtKB-KW"/>
</dbReference>
<dbReference type="PROSITE" id="PS51355">
    <property type="entry name" value="GLUTATHIONE_PEROXID_3"/>
    <property type="match status" value="1"/>
</dbReference>
<dbReference type="InterPro" id="IPR000889">
    <property type="entry name" value="Glutathione_peroxidase"/>
</dbReference>
<comment type="caution">
    <text evidence="5">The sequence shown here is derived from an EMBL/GenBank/DDBJ whole genome shotgun (WGS) entry which is preliminary data.</text>
</comment>
<dbReference type="Gene3D" id="3.40.30.10">
    <property type="entry name" value="Glutaredoxin"/>
    <property type="match status" value="1"/>
</dbReference>
<dbReference type="Proteomes" id="UP001347796">
    <property type="component" value="Unassembled WGS sequence"/>
</dbReference>
<dbReference type="Pfam" id="PF00255">
    <property type="entry name" value="GSHPx"/>
    <property type="match status" value="1"/>
</dbReference>
<keyword evidence="3 4" id="KW-0560">Oxidoreductase</keyword>
<evidence type="ECO:0000256" key="2">
    <source>
        <dbReference type="ARBA" id="ARBA00022559"/>
    </source>
</evidence>
<dbReference type="PRINTS" id="PR01011">
    <property type="entry name" value="GLUTPROXDASE"/>
</dbReference>
<keyword evidence="2 4" id="KW-0575">Peroxidase</keyword>
<dbReference type="SUPFAM" id="SSF52833">
    <property type="entry name" value="Thioredoxin-like"/>
    <property type="match status" value="1"/>
</dbReference>
<evidence type="ECO:0000256" key="1">
    <source>
        <dbReference type="ARBA" id="ARBA00006926"/>
    </source>
</evidence>
<name>A0AAN8JNS6_PATCE</name>
<dbReference type="GO" id="GO:0006979">
    <property type="term" value="P:response to oxidative stress"/>
    <property type="evidence" value="ECO:0007669"/>
    <property type="project" value="InterPro"/>
</dbReference>
<gene>
    <name evidence="5" type="ORF">SNE40_011583</name>
</gene>
<accession>A0AAN8JNS6</accession>
<dbReference type="InterPro" id="IPR029760">
    <property type="entry name" value="GPX_CS"/>
</dbReference>
<evidence type="ECO:0000313" key="5">
    <source>
        <dbReference type="EMBL" id="KAK6179163.1"/>
    </source>
</evidence>
<protein>
    <recommendedName>
        <fullName evidence="4">Glutathione peroxidase</fullName>
    </recommendedName>
</protein>
<reference evidence="5 6" key="1">
    <citation type="submission" date="2024-01" db="EMBL/GenBank/DDBJ databases">
        <title>The genome of the rayed Mediterranean limpet Patella caerulea (Linnaeus, 1758).</title>
        <authorList>
            <person name="Anh-Thu Weber A."/>
            <person name="Halstead-Nussloch G."/>
        </authorList>
    </citation>
    <scope>NUCLEOTIDE SEQUENCE [LARGE SCALE GENOMIC DNA]</scope>
    <source>
        <strain evidence="5">AATW-2023a</strain>
        <tissue evidence="5">Whole specimen</tissue>
    </source>
</reference>
<dbReference type="PROSITE" id="PS00763">
    <property type="entry name" value="GLUTATHIONE_PEROXID_2"/>
    <property type="match status" value="1"/>
</dbReference>
<comment type="similarity">
    <text evidence="1 4">Belongs to the glutathione peroxidase family.</text>
</comment>
<dbReference type="PANTHER" id="PTHR11592:SF78">
    <property type="entry name" value="GLUTATHIONE PEROXIDASE"/>
    <property type="match status" value="1"/>
</dbReference>